<dbReference type="PANTHER" id="PTHR34410:SF2">
    <property type="entry name" value="RRNA INTRON-ENCODED HOMING ENDONUCLEASE"/>
    <property type="match status" value="1"/>
</dbReference>
<feature type="transmembrane region" description="Helical" evidence="1">
    <location>
        <begin position="67"/>
        <end position="91"/>
    </location>
</feature>
<sequence length="232" mass="24765">MGEVSRWVPNTRRRHSLAIGNSVYRGLLEPLQDVHAERGGLTGLLRPASLHDAVLAGSMLNVALNSLQATCILFHLVPIFGLGVLPLVLVLPTRGGILEVMLVDGACIVSPREVNVYTISDGINGCYLVDPASSHMLVSKIKPCMCKRTTAKAFAKDVFINQERKLGARRRSDTVLVSTINDADQGSADVTFRTPLAPYEKSKSLGSGGSMVARLKLKGIDGRAPPGVEPAA</sequence>
<keyword evidence="1" id="KW-0812">Transmembrane</keyword>
<organism evidence="2 3">
    <name type="scientific">Clitoria ternatea</name>
    <name type="common">Butterfly pea</name>
    <dbReference type="NCBI Taxonomy" id="43366"/>
    <lineage>
        <taxon>Eukaryota</taxon>
        <taxon>Viridiplantae</taxon>
        <taxon>Streptophyta</taxon>
        <taxon>Embryophyta</taxon>
        <taxon>Tracheophyta</taxon>
        <taxon>Spermatophyta</taxon>
        <taxon>Magnoliopsida</taxon>
        <taxon>eudicotyledons</taxon>
        <taxon>Gunneridae</taxon>
        <taxon>Pentapetalae</taxon>
        <taxon>rosids</taxon>
        <taxon>fabids</taxon>
        <taxon>Fabales</taxon>
        <taxon>Fabaceae</taxon>
        <taxon>Papilionoideae</taxon>
        <taxon>50 kb inversion clade</taxon>
        <taxon>NPAAA clade</taxon>
        <taxon>indigoferoid/millettioid clade</taxon>
        <taxon>Phaseoleae</taxon>
        <taxon>Clitoria</taxon>
    </lineage>
</organism>
<evidence type="ECO:0000256" key="1">
    <source>
        <dbReference type="SAM" id="Phobius"/>
    </source>
</evidence>
<dbReference type="Proteomes" id="UP001359559">
    <property type="component" value="Unassembled WGS sequence"/>
</dbReference>
<keyword evidence="1" id="KW-1133">Transmembrane helix</keyword>
<name>A0AAN9P618_CLITE</name>
<dbReference type="PANTHER" id="PTHR34410">
    <property type="entry name" value="INTRON-ENCODED HOMING ENDONUCLEASE, PUTATIVE-RELATED"/>
    <property type="match status" value="1"/>
</dbReference>
<dbReference type="EMBL" id="JAYKXN010000005">
    <property type="protein sequence ID" value="KAK7285936.1"/>
    <property type="molecule type" value="Genomic_DNA"/>
</dbReference>
<gene>
    <name evidence="2" type="ORF">RJT34_20729</name>
</gene>
<reference evidence="2 3" key="1">
    <citation type="submission" date="2024-01" db="EMBL/GenBank/DDBJ databases">
        <title>The genomes of 5 underutilized Papilionoideae crops provide insights into root nodulation and disease resistance.</title>
        <authorList>
            <person name="Yuan L."/>
        </authorList>
    </citation>
    <scope>NUCLEOTIDE SEQUENCE [LARGE SCALE GENOMIC DNA]</scope>
    <source>
        <strain evidence="2">LY-2023</strain>
        <tissue evidence="2">Leaf</tissue>
    </source>
</reference>
<protein>
    <submittedName>
        <fullName evidence="2">Uncharacterized protein</fullName>
    </submittedName>
</protein>
<accession>A0AAN9P618</accession>
<comment type="caution">
    <text evidence="2">The sequence shown here is derived from an EMBL/GenBank/DDBJ whole genome shotgun (WGS) entry which is preliminary data.</text>
</comment>
<keyword evidence="3" id="KW-1185">Reference proteome</keyword>
<keyword evidence="1" id="KW-0472">Membrane</keyword>
<proteinExistence type="predicted"/>
<evidence type="ECO:0000313" key="3">
    <source>
        <dbReference type="Proteomes" id="UP001359559"/>
    </source>
</evidence>
<dbReference type="AlphaFoldDB" id="A0AAN9P618"/>
<evidence type="ECO:0000313" key="2">
    <source>
        <dbReference type="EMBL" id="KAK7285936.1"/>
    </source>
</evidence>